<reference evidence="2 3" key="1">
    <citation type="submission" date="2018-11" db="EMBL/GenBank/DDBJ databases">
        <authorList>
            <consortium name="Pathogen Informatics"/>
        </authorList>
    </citation>
    <scope>NUCLEOTIDE SEQUENCE [LARGE SCALE GENOMIC DNA]</scope>
</reference>
<organism evidence="2 3">
    <name type="scientific">Dibothriocephalus latus</name>
    <name type="common">Fish tapeworm</name>
    <name type="synonym">Diphyllobothrium latum</name>
    <dbReference type="NCBI Taxonomy" id="60516"/>
    <lineage>
        <taxon>Eukaryota</taxon>
        <taxon>Metazoa</taxon>
        <taxon>Spiralia</taxon>
        <taxon>Lophotrochozoa</taxon>
        <taxon>Platyhelminthes</taxon>
        <taxon>Cestoda</taxon>
        <taxon>Eucestoda</taxon>
        <taxon>Diphyllobothriidea</taxon>
        <taxon>Diphyllobothriidae</taxon>
        <taxon>Dibothriocephalus</taxon>
    </lineage>
</organism>
<dbReference type="OrthoDB" id="6281930at2759"/>
<dbReference type="Proteomes" id="UP000281553">
    <property type="component" value="Unassembled WGS sequence"/>
</dbReference>
<protein>
    <submittedName>
        <fullName evidence="2">Uncharacterized protein</fullName>
    </submittedName>
</protein>
<accession>A0A3P7RG49</accession>
<dbReference type="AlphaFoldDB" id="A0A3P7RG49"/>
<feature type="region of interest" description="Disordered" evidence="1">
    <location>
        <begin position="1"/>
        <end position="85"/>
    </location>
</feature>
<evidence type="ECO:0000313" key="3">
    <source>
        <dbReference type="Proteomes" id="UP000281553"/>
    </source>
</evidence>
<name>A0A3P7RG49_DIBLA</name>
<evidence type="ECO:0000256" key="1">
    <source>
        <dbReference type="SAM" id="MobiDB-lite"/>
    </source>
</evidence>
<keyword evidence="3" id="KW-1185">Reference proteome</keyword>
<feature type="compositionally biased region" description="Polar residues" evidence="1">
    <location>
        <begin position="73"/>
        <end position="85"/>
    </location>
</feature>
<sequence>MDPHRKAMTQPSPAVPSELKSSDDLPTFETKGSGESSTYSSVIAIGGKAASATRPTKHAAADISESPERRVSRLQSTHSGYSDSGIFESSSIAAKHLPRSRLSVQLRDMYSEYVEDSHFSISTTYAEIQTSDSLEGTPAIKKRSTLERSTSTSMFTPDPRSLTHPIAPITPTNSTQQLVKMEEVEGAAASDRSSTFALSSTPLLRRCDAAGQAAGSTATSGIFEAAGSVVTEPDDSLGAPPAHSQTLPRAIHACGGQHPSGSRGKPPLPKIFHKSFS</sequence>
<dbReference type="EMBL" id="UYRU01104747">
    <property type="protein sequence ID" value="VDN42472.1"/>
    <property type="molecule type" value="Genomic_DNA"/>
</dbReference>
<proteinExistence type="predicted"/>
<feature type="region of interest" description="Disordered" evidence="1">
    <location>
        <begin position="231"/>
        <end position="277"/>
    </location>
</feature>
<feature type="region of interest" description="Disordered" evidence="1">
    <location>
        <begin position="143"/>
        <end position="171"/>
    </location>
</feature>
<evidence type="ECO:0000313" key="2">
    <source>
        <dbReference type="EMBL" id="VDN42472.1"/>
    </source>
</evidence>
<gene>
    <name evidence="2" type="ORF">DILT_LOCUS18831</name>
</gene>
<feature type="non-terminal residue" evidence="2">
    <location>
        <position position="277"/>
    </location>
</feature>